<evidence type="ECO:0000313" key="4">
    <source>
        <dbReference type="Proteomes" id="UP000321750"/>
    </source>
</evidence>
<evidence type="ECO:0008006" key="5">
    <source>
        <dbReference type="Google" id="ProtNLM"/>
    </source>
</evidence>
<evidence type="ECO:0000313" key="3">
    <source>
        <dbReference type="EMBL" id="GEP12077.1"/>
    </source>
</evidence>
<gene>
    <name evidence="3" type="ORF">MGN01_39220</name>
</gene>
<accession>A0A512JQ57</accession>
<evidence type="ECO:0000256" key="2">
    <source>
        <dbReference type="SAM" id="SignalP"/>
    </source>
</evidence>
<dbReference type="OrthoDB" id="7998527at2"/>
<dbReference type="RefSeq" id="WP_147048474.1">
    <property type="nucleotide sequence ID" value="NZ_BJZV01000028.1"/>
</dbReference>
<feature type="chain" id="PRO_5021784425" description="Hydroxyquinol 1,2-dioxygenase" evidence="2">
    <location>
        <begin position="28"/>
        <end position="112"/>
    </location>
</feature>
<name>A0A512JQ57_9HYPH</name>
<dbReference type="EMBL" id="BJZV01000028">
    <property type="protein sequence ID" value="GEP12077.1"/>
    <property type="molecule type" value="Genomic_DNA"/>
</dbReference>
<comment type="caution">
    <text evidence="3">The sequence shown here is derived from an EMBL/GenBank/DDBJ whole genome shotgun (WGS) entry which is preliminary data.</text>
</comment>
<dbReference type="Proteomes" id="UP000321750">
    <property type="component" value="Unassembled WGS sequence"/>
</dbReference>
<keyword evidence="2" id="KW-0732">Signal</keyword>
<sequence>MSFSSRSVLTAAFAFGSLCALSIGANAQPLLHHAIHHTSEQAQAVREEQPSSYVNTGFAETPREYEGASRRAWIGGERDDDSANAKNPALPWYERGRGGETGGPARMLIGGE</sequence>
<proteinExistence type="predicted"/>
<reference evidence="3 4" key="1">
    <citation type="submission" date="2019-07" db="EMBL/GenBank/DDBJ databases">
        <title>Whole genome shotgun sequence of Methylobacterium gnaphalii NBRC 107716.</title>
        <authorList>
            <person name="Hosoyama A."/>
            <person name="Uohara A."/>
            <person name="Ohji S."/>
            <person name="Ichikawa N."/>
        </authorList>
    </citation>
    <scope>NUCLEOTIDE SEQUENCE [LARGE SCALE GENOMIC DNA]</scope>
    <source>
        <strain evidence="3 4">NBRC 107716</strain>
    </source>
</reference>
<feature type="signal peptide" evidence="2">
    <location>
        <begin position="1"/>
        <end position="27"/>
    </location>
</feature>
<organism evidence="3 4">
    <name type="scientific">Methylobacterium gnaphalii</name>
    <dbReference type="NCBI Taxonomy" id="1010610"/>
    <lineage>
        <taxon>Bacteria</taxon>
        <taxon>Pseudomonadati</taxon>
        <taxon>Pseudomonadota</taxon>
        <taxon>Alphaproteobacteria</taxon>
        <taxon>Hyphomicrobiales</taxon>
        <taxon>Methylobacteriaceae</taxon>
        <taxon>Methylobacterium</taxon>
    </lineage>
</organism>
<keyword evidence="4" id="KW-1185">Reference proteome</keyword>
<dbReference type="AlphaFoldDB" id="A0A512JQ57"/>
<feature type="region of interest" description="Disordered" evidence="1">
    <location>
        <begin position="74"/>
        <end position="112"/>
    </location>
</feature>
<evidence type="ECO:0000256" key="1">
    <source>
        <dbReference type="SAM" id="MobiDB-lite"/>
    </source>
</evidence>
<protein>
    <recommendedName>
        <fullName evidence="5">Hydroxyquinol 1,2-dioxygenase</fullName>
    </recommendedName>
</protein>